<keyword evidence="3" id="KW-1185">Reference proteome</keyword>
<comment type="caution">
    <text evidence="2">The sequence shown here is derived from an EMBL/GenBank/DDBJ whole genome shotgun (WGS) entry which is preliminary data.</text>
</comment>
<name>A0A0F5FKA3_9HYPH</name>
<keyword evidence="1" id="KW-0472">Membrane</keyword>
<accession>A0A0F5FKA3</accession>
<evidence type="ECO:0000313" key="2">
    <source>
        <dbReference type="EMBL" id="KKB08632.1"/>
    </source>
</evidence>
<organism evidence="2 3">
    <name type="scientific">Devosia chinhatensis</name>
    <dbReference type="NCBI Taxonomy" id="429727"/>
    <lineage>
        <taxon>Bacteria</taxon>
        <taxon>Pseudomonadati</taxon>
        <taxon>Pseudomonadota</taxon>
        <taxon>Alphaproteobacteria</taxon>
        <taxon>Hyphomicrobiales</taxon>
        <taxon>Devosiaceae</taxon>
        <taxon>Devosia</taxon>
    </lineage>
</organism>
<keyword evidence="1" id="KW-0812">Transmembrane</keyword>
<dbReference type="Proteomes" id="UP000033649">
    <property type="component" value="Unassembled WGS sequence"/>
</dbReference>
<dbReference type="STRING" id="429727.VE26_00605"/>
<keyword evidence="1" id="KW-1133">Transmembrane helix</keyword>
<reference evidence="2 3" key="1">
    <citation type="submission" date="2015-03" db="EMBL/GenBank/DDBJ databases">
        <authorList>
            <person name="Hassan Y."/>
            <person name="Lepp D."/>
            <person name="Li X.-Z."/>
            <person name="Zhou T."/>
        </authorList>
    </citation>
    <scope>NUCLEOTIDE SEQUENCE [LARGE SCALE GENOMIC DNA]</scope>
    <source>
        <strain evidence="2 3">IPL18</strain>
    </source>
</reference>
<dbReference type="AlphaFoldDB" id="A0A0F5FKA3"/>
<dbReference type="PATRIC" id="fig|429727.3.peg.137"/>
<evidence type="ECO:0000313" key="3">
    <source>
        <dbReference type="Proteomes" id="UP000033649"/>
    </source>
</evidence>
<dbReference type="OrthoDB" id="8439633at2"/>
<evidence type="ECO:0000256" key="1">
    <source>
        <dbReference type="SAM" id="Phobius"/>
    </source>
</evidence>
<sequence>MSEKDGLYRQQALDRLTSPEQLDDAVVTIGSGAVLTLLGLTLITAGLVIWGFFGTVTVSADGAETAAERRAPVTLLFPELGGQR</sequence>
<proteinExistence type="predicted"/>
<feature type="transmembrane region" description="Helical" evidence="1">
    <location>
        <begin position="25"/>
        <end position="53"/>
    </location>
</feature>
<gene>
    <name evidence="2" type="ORF">VE26_00605</name>
</gene>
<dbReference type="EMBL" id="JZEY01000054">
    <property type="protein sequence ID" value="KKB08632.1"/>
    <property type="molecule type" value="Genomic_DNA"/>
</dbReference>
<dbReference type="RefSeq" id="WP_046103320.1">
    <property type="nucleotide sequence ID" value="NZ_JZEY01000054.1"/>
</dbReference>
<protein>
    <submittedName>
        <fullName evidence="2">Uncharacterized protein</fullName>
    </submittedName>
</protein>